<sequence length="158" mass="17308">MRDGRNDPKDVFHTYLVQLLAGGARLDDIVPGVTLHGEDVGRRLATRQRDWSRLNEEQQRRLCELGVEKAPRTRKAPAKPAASGPCAGGEAFQKGREALQQYIAREGTLQGPAGVQEMSDGDMRRVGVWPANQKQRRDRPDQAQLAALAGLGVRCAAV</sequence>
<organism evidence="2 3">
    <name type="scientific">Streptomyces caledonius</name>
    <dbReference type="NCBI Taxonomy" id="3134107"/>
    <lineage>
        <taxon>Bacteria</taxon>
        <taxon>Bacillati</taxon>
        <taxon>Actinomycetota</taxon>
        <taxon>Actinomycetes</taxon>
        <taxon>Kitasatosporales</taxon>
        <taxon>Streptomycetaceae</taxon>
        <taxon>Streptomyces</taxon>
    </lineage>
</organism>
<evidence type="ECO:0008006" key="4">
    <source>
        <dbReference type="Google" id="ProtNLM"/>
    </source>
</evidence>
<reference evidence="2 3" key="1">
    <citation type="submission" date="2024-03" db="EMBL/GenBank/DDBJ databases">
        <title>Novel Streptomyces species of biotechnological and ecological value are a feature of Machair soil.</title>
        <authorList>
            <person name="Prole J.R."/>
            <person name="Goodfellow M."/>
            <person name="Allenby N."/>
            <person name="Ward A.C."/>
        </authorList>
    </citation>
    <scope>NUCLEOTIDE SEQUENCE [LARGE SCALE GENOMIC DNA]</scope>
    <source>
        <strain evidence="2 3">MS1.HAVA.3</strain>
    </source>
</reference>
<keyword evidence="3" id="KW-1185">Reference proteome</keyword>
<evidence type="ECO:0000313" key="3">
    <source>
        <dbReference type="Proteomes" id="UP001382904"/>
    </source>
</evidence>
<proteinExistence type="predicted"/>
<feature type="region of interest" description="Disordered" evidence="1">
    <location>
        <begin position="65"/>
        <end position="90"/>
    </location>
</feature>
<dbReference type="EMBL" id="JBBKAM010000002">
    <property type="protein sequence ID" value="MEJ8645337.1"/>
    <property type="molecule type" value="Genomic_DNA"/>
</dbReference>
<name>A0ABU8UBV4_9ACTN</name>
<gene>
    <name evidence="2" type="ORF">WKI68_37250</name>
</gene>
<protein>
    <recommendedName>
        <fullName evidence="4">Helicase-associated domain-containing protein</fullName>
    </recommendedName>
</protein>
<evidence type="ECO:0000313" key="2">
    <source>
        <dbReference type="EMBL" id="MEJ8645337.1"/>
    </source>
</evidence>
<dbReference type="Proteomes" id="UP001382904">
    <property type="component" value="Unassembled WGS sequence"/>
</dbReference>
<accession>A0ABU8UBV4</accession>
<evidence type="ECO:0000256" key="1">
    <source>
        <dbReference type="SAM" id="MobiDB-lite"/>
    </source>
</evidence>
<comment type="caution">
    <text evidence="2">The sequence shown here is derived from an EMBL/GenBank/DDBJ whole genome shotgun (WGS) entry which is preliminary data.</text>
</comment>